<protein>
    <submittedName>
        <fullName evidence="2">Phosphotransferase family protein</fullName>
    </submittedName>
</protein>
<dbReference type="PANTHER" id="PTHR47829">
    <property type="entry name" value="HYDROLASE, PUTATIVE (AFU_ORTHOLOGUE AFUA_1G12880)-RELATED"/>
    <property type="match status" value="1"/>
</dbReference>
<evidence type="ECO:0000259" key="1">
    <source>
        <dbReference type="Pfam" id="PF01636"/>
    </source>
</evidence>
<dbReference type="Gene3D" id="3.30.200.20">
    <property type="entry name" value="Phosphorylase Kinase, domain 1"/>
    <property type="match status" value="1"/>
</dbReference>
<dbReference type="PANTHER" id="PTHR47829:SF1">
    <property type="entry name" value="HAD FAMILY PHOSPHATASE"/>
    <property type="match status" value="1"/>
</dbReference>
<dbReference type="CDD" id="cd05154">
    <property type="entry name" value="ACAD10_11_N-like"/>
    <property type="match status" value="1"/>
</dbReference>
<dbReference type="RefSeq" id="WP_213367622.1">
    <property type="nucleotide sequence ID" value="NZ_QTKX01000001.1"/>
</dbReference>
<keyword evidence="3" id="KW-1185">Reference proteome</keyword>
<proteinExistence type="predicted"/>
<organism evidence="2 3">
    <name type="scientific">Mesobacillus boroniphilus</name>
    <dbReference type="NCBI Taxonomy" id="308892"/>
    <lineage>
        <taxon>Bacteria</taxon>
        <taxon>Bacillati</taxon>
        <taxon>Bacillota</taxon>
        <taxon>Bacilli</taxon>
        <taxon>Bacillales</taxon>
        <taxon>Bacillaceae</taxon>
        <taxon>Mesobacillus</taxon>
    </lineage>
</organism>
<dbReference type="SUPFAM" id="SSF56112">
    <property type="entry name" value="Protein kinase-like (PK-like)"/>
    <property type="match status" value="1"/>
</dbReference>
<dbReference type="InterPro" id="IPR041726">
    <property type="entry name" value="ACAD10_11_N"/>
</dbReference>
<feature type="domain" description="Aminoglycoside phosphotransferase" evidence="1">
    <location>
        <begin position="36"/>
        <end position="262"/>
    </location>
</feature>
<gene>
    <name evidence="2" type="ORF">DYI25_06630</name>
</gene>
<dbReference type="Proteomes" id="UP000761411">
    <property type="component" value="Unassembled WGS sequence"/>
</dbReference>
<dbReference type="InterPro" id="IPR011009">
    <property type="entry name" value="Kinase-like_dom_sf"/>
</dbReference>
<evidence type="ECO:0000313" key="2">
    <source>
        <dbReference type="EMBL" id="MBS8264107.1"/>
    </source>
</evidence>
<dbReference type="Pfam" id="PF01636">
    <property type="entry name" value="APH"/>
    <property type="match status" value="1"/>
</dbReference>
<evidence type="ECO:0000313" key="3">
    <source>
        <dbReference type="Proteomes" id="UP000761411"/>
    </source>
</evidence>
<name>A0A944CKH3_9BACI</name>
<dbReference type="EMBL" id="QTKX01000001">
    <property type="protein sequence ID" value="MBS8264107.1"/>
    <property type="molecule type" value="Genomic_DNA"/>
</dbReference>
<reference evidence="2 3" key="1">
    <citation type="journal article" date="2021" name="Microorganisms">
        <title>Bacterial Dimethylsulfoniopropionate Biosynthesis in the East China Sea.</title>
        <authorList>
            <person name="Liu J."/>
            <person name="Zhang Y."/>
            <person name="Liu J."/>
            <person name="Zhong H."/>
            <person name="Williams B.T."/>
            <person name="Zheng Y."/>
            <person name="Curson A.R.J."/>
            <person name="Sun C."/>
            <person name="Sun H."/>
            <person name="Song D."/>
            <person name="Wagner Mackenzie B."/>
            <person name="Bermejo Martinez A."/>
            <person name="Todd J.D."/>
            <person name="Zhang X.H."/>
        </authorList>
    </citation>
    <scope>NUCLEOTIDE SEQUENCE [LARGE SCALE GENOMIC DNA]</scope>
    <source>
        <strain evidence="2 3">ESS08</strain>
    </source>
</reference>
<sequence length="355" mass="41142">MASDTIPIRQGEELDTSTIEKYLRERLPNLPEDNLTIEQFSFGKSNLTYELKMGHWEAVLRRPPLGPVAPKAHDMEREYKILKEISPHFAAAPKPYLFADESVIGSPFFVMERKRGIVLDTDFPEGITPGKEICRSLSETMVNHLVELHSIDYTKTRLTEMTKPEGFMERQVIGWIRRYERAETDIVQGVEQLKQWMLSNVPESETPAIIHYDYKLNNAMFNEEMTEMVGLFDWEMTTVGDPLADLGVAMSYWIEPDDPDLLKKGMGKPPVTITAGFMTRDEFMEHYARKSGRDLTNMNFYQTFAYFKLAVICQQIYYRWKKGQTKDPRFAHLDKFVSSLIQYALYTAGKNDRRG</sequence>
<dbReference type="Gene3D" id="3.90.1200.10">
    <property type="match status" value="1"/>
</dbReference>
<dbReference type="AlphaFoldDB" id="A0A944CKH3"/>
<comment type="caution">
    <text evidence="2">The sequence shown here is derived from an EMBL/GenBank/DDBJ whole genome shotgun (WGS) entry which is preliminary data.</text>
</comment>
<dbReference type="InterPro" id="IPR002575">
    <property type="entry name" value="Aminoglycoside_PTrfase"/>
</dbReference>
<accession>A0A944CKH3</accession>
<dbReference type="InterPro" id="IPR052898">
    <property type="entry name" value="ACAD10-like"/>
</dbReference>